<accession>A0A9D4Z6B9</accession>
<dbReference type="InterPro" id="IPR046960">
    <property type="entry name" value="PPR_At4g14850-like_plant"/>
</dbReference>
<dbReference type="GO" id="GO:0009451">
    <property type="term" value="P:RNA modification"/>
    <property type="evidence" value="ECO:0007669"/>
    <property type="project" value="InterPro"/>
</dbReference>
<evidence type="ECO:0000313" key="3">
    <source>
        <dbReference type="EMBL" id="KAI5062710.1"/>
    </source>
</evidence>
<feature type="repeat" description="PPR" evidence="2">
    <location>
        <begin position="169"/>
        <end position="203"/>
    </location>
</feature>
<gene>
    <name evidence="3" type="ORF">GOP47_0023249</name>
</gene>
<dbReference type="GO" id="GO:0003723">
    <property type="term" value="F:RNA binding"/>
    <property type="evidence" value="ECO:0007669"/>
    <property type="project" value="InterPro"/>
</dbReference>
<dbReference type="Proteomes" id="UP000886520">
    <property type="component" value="Chromosome 22"/>
</dbReference>
<comment type="caution">
    <text evidence="3">The sequence shown here is derived from an EMBL/GenBank/DDBJ whole genome shotgun (WGS) entry which is preliminary data.</text>
</comment>
<dbReference type="Gene3D" id="1.25.40.10">
    <property type="entry name" value="Tetratricopeptide repeat domain"/>
    <property type="match status" value="5"/>
</dbReference>
<protein>
    <recommendedName>
        <fullName evidence="5">Pentatricopeptide repeat-containing protein</fullName>
    </recommendedName>
</protein>
<dbReference type="NCBIfam" id="TIGR00756">
    <property type="entry name" value="PPR"/>
    <property type="match status" value="6"/>
</dbReference>
<feature type="repeat" description="PPR" evidence="2">
    <location>
        <begin position="270"/>
        <end position="304"/>
    </location>
</feature>
<dbReference type="PANTHER" id="PTHR47926">
    <property type="entry name" value="PENTATRICOPEPTIDE REPEAT-CONTAINING PROTEIN"/>
    <property type="match status" value="1"/>
</dbReference>
<dbReference type="OrthoDB" id="185373at2759"/>
<dbReference type="FunFam" id="1.25.40.10:FF:000344">
    <property type="entry name" value="Pentatricopeptide repeat-containing protein"/>
    <property type="match status" value="1"/>
</dbReference>
<dbReference type="AlphaFoldDB" id="A0A9D4Z6B9"/>
<dbReference type="Pfam" id="PF01535">
    <property type="entry name" value="PPR"/>
    <property type="match status" value="3"/>
</dbReference>
<keyword evidence="1" id="KW-0677">Repeat</keyword>
<dbReference type="GO" id="GO:0048731">
    <property type="term" value="P:system development"/>
    <property type="evidence" value="ECO:0007669"/>
    <property type="project" value="UniProtKB-ARBA"/>
</dbReference>
<reference evidence="3" key="1">
    <citation type="submission" date="2021-01" db="EMBL/GenBank/DDBJ databases">
        <title>Adiantum capillus-veneris genome.</title>
        <authorList>
            <person name="Fang Y."/>
            <person name="Liao Q."/>
        </authorList>
    </citation>
    <scope>NUCLEOTIDE SEQUENCE</scope>
    <source>
        <strain evidence="3">H3</strain>
        <tissue evidence="3">Leaf</tissue>
    </source>
</reference>
<name>A0A9D4Z6B9_ADICA</name>
<dbReference type="FunFam" id="1.25.40.10:FF:000031">
    <property type="entry name" value="Pentatricopeptide repeat-containing protein mitochondrial"/>
    <property type="match status" value="2"/>
</dbReference>
<feature type="repeat" description="PPR" evidence="2">
    <location>
        <begin position="67"/>
        <end position="101"/>
    </location>
</feature>
<organism evidence="3 4">
    <name type="scientific">Adiantum capillus-veneris</name>
    <name type="common">Maidenhair fern</name>
    <dbReference type="NCBI Taxonomy" id="13818"/>
    <lineage>
        <taxon>Eukaryota</taxon>
        <taxon>Viridiplantae</taxon>
        <taxon>Streptophyta</taxon>
        <taxon>Embryophyta</taxon>
        <taxon>Tracheophyta</taxon>
        <taxon>Polypodiopsida</taxon>
        <taxon>Polypodiidae</taxon>
        <taxon>Polypodiales</taxon>
        <taxon>Pteridineae</taxon>
        <taxon>Pteridaceae</taxon>
        <taxon>Vittarioideae</taxon>
        <taxon>Adiantum</taxon>
    </lineage>
</organism>
<evidence type="ECO:0000256" key="1">
    <source>
        <dbReference type="ARBA" id="ARBA00022737"/>
    </source>
</evidence>
<dbReference type="Pfam" id="PF13041">
    <property type="entry name" value="PPR_2"/>
    <property type="match status" value="5"/>
</dbReference>
<dbReference type="PANTHER" id="PTHR47926:SF382">
    <property type="entry name" value="PENTACOTRIPEPTIDE-REPEAT REGION OF PRORP DOMAIN-CONTAINING PROTEIN"/>
    <property type="match status" value="1"/>
</dbReference>
<evidence type="ECO:0008006" key="5">
    <source>
        <dbReference type="Google" id="ProtNLM"/>
    </source>
</evidence>
<evidence type="ECO:0000313" key="4">
    <source>
        <dbReference type="Proteomes" id="UP000886520"/>
    </source>
</evidence>
<evidence type="ECO:0000256" key="2">
    <source>
        <dbReference type="PROSITE-ProRule" id="PRU00708"/>
    </source>
</evidence>
<dbReference type="InterPro" id="IPR011990">
    <property type="entry name" value="TPR-like_helical_dom_sf"/>
</dbReference>
<feature type="repeat" description="PPR" evidence="2">
    <location>
        <begin position="372"/>
        <end position="406"/>
    </location>
</feature>
<keyword evidence="4" id="KW-1185">Reference proteome</keyword>
<feature type="repeat" description="PPR" evidence="2">
    <location>
        <begin position="473"/>
        <end position="507"/>
    </location>
</feature>
<sequence length="619" mass="67239">MRALVAFLKACAASKDVERGQRIHAEIIKEGCLERNPIIGSTLVSMYAECGWIAKAQDAFDIVHVRDTVLWNALITGYVKQGLAAAALNQYETMRWNGATPTAVTYVCVVKACVSMGAIERGREIHAEILRAGMLKEDLVVGNTLIDMYAKAGLFSEAKEVFEMLPVRSVISWTALLAGYATFGHGEEAMCCFKRMQRAGISPNAITYACILRACGSLEAAEEGHRLHAEIVSVGLAKDLTVGNALVDMYAKCGLLGKAQEVFDQLPSRSVILWTALIAGYVKHENAHEALICLDSMWRAGVSPNAITFLCSLKACGSVGAIDKGQEIYSELARIGCLERELPVANALIDMYAKCGSLIKAQEVFGNLSVRDIITWTSLIAGYVQHDCGEEALDCFEQMEGSGCSPNAATFVCTLQACGRVGAIAKGECLHIEASRKGLDTNLHVGSTLVDMYARCGVLSRAQEVFEKLPVQDEALWNALIAGYVQIGENKSVFSLFDKMMKEGKKPDLITFTTVLNTCSRAGLMDKCETFFEAMSKEHGVAPTLEHHSCVVDLLCRRGELLEAIAKVKKLPFQPNLVVWRSVLAACQKWGNVTVGTHVFQFASQLNGKDGETPALLIA</sequence>
<dbReference type="EMBL" id="JABFUD020000022">
    <property type="protein sequence ID" value="KAI5062710.1"/>
    <property type="molecule type" value="Genomic_DNA"/>
</dbReference>
<dbReference type="PROSITE" id="PS51375">
    <property type="entry name" value="PPR"/>
    <property type="match status" value="6"/>
</dbReference>
<dbReference type="InterPro" id="IPR002885">
    <property type="entry name" value="PPR_rpt"/>
</dbReference>
<feature type="repeat" description="PPR" evidence="2">
    <location>
        <begin position="508"/>
        <end position="543"/>
    </location>
</feature>
<dbReference type="FunFam" id="1.25.40.10:FF:000158">
    <property type="entry name" value="pentatricopeptide repeat-containing protein At2g33680"/>
    <property type="match status" value="1"/>
</dbReference>
<proteinExistence type="predicted"/>